<dbReference type="PANTHER" id="PTHR38041:SF1">
    <property type="entry name" value="CHORISMATE MUTASE"/>
    <property type="match status" value="1"/>
</dbReference>
<keyword evidence="1 4" id="KW-0413">Isomerase</keyword>
<dbReference type="SMART" id="SM00830">
    <property type="entry name" value="CM_2"/>
    <property type="match status" value="1"/>
</dbReference>
<feature type="domain" description="Chorismate mutase" evidence="3">
    <location>
        <begin position="26"/>
        <end position="117"/>
    </location>
</feature>
<dbReference type="EC" id="5.4.99.5" evidence="4"/>
<dbReference type="InterPro" id="IPR002701">
    <property type="entry name" value="CM_II_prokaryot"/>
</dbReference>
<reference evidence="4 5" key="1">
    <citation type="submission" date="2020-09" db="EMBL/GenBank/DDBJ databases">
        <title>Investigation of environmental microbe.</title>
        <authorList>
            <person name="Ou Y."/>
            <person name="Kang Q."/>
        </authorList>
    </citation>
    <scope>NUCLEOTIDE SEQUENCE [LARGE SCALE GENOMIC DNA]</scope>
    <source>
        <strain evidence="4 5">KJZ-9</strain>
    </source>
</reference>
<dbReference type="InterPro" id="IPR010951">
    <property type="entry name" value="CM_bact"/>
</dbReference>
<dbReference type="Pfam" id="PF01817">
    <property type="entry name" value="CM_2"/>
    <property type="match status" value="1"/>
</dbReference>
<accession>A0A7H2BLP6</accession>
<proteinExistence type="predicted"/>
<dbReference type="GO" id="GO:0004106">
    <property type="term" value="F:chorismate mutase activity"/>
    <property type="evidence" value="ECO:0007669"/>
    <property type="project" value="UniProtKB-EC"/>
</dbReference>
<feature type="region of interest" description="Disordered" evidence="2">
    <location>
        <begin position="1"/>
        <end position="21"/>
    </location>
</feature>
<evidence type="ECO:0000313" key="4">
    <source>
        <dbReference type="EMBL" id="QNV40592.1"/>
    </source>
</evidence>
<dbReference type="GO" id="GO:0009697">
    <property type="term" value="P:salicylic acid biosynthetic process"/>
    <property type="evidence" value="ECO:0007669"/>
    <property type="project" value="TreeGrafter"/>
</dbReference>
<sequence>MSASQEIKANEDFNQNASSLQNTADDSVMAELLSIRRTIDNLDASLVYILAERFRATQKVGLLKAEHSLPAGDPKREEEQIRRLRSFAEAAELDPEFAEKFLNFIISEVIKHHEQIAREAAN</sequence>
<gene>
    <name evidence="4" type="ORF">IDM48_04105</name>
</gene>
<evidence type="ECO:0000313" key="5">
    <source>
        <dbReference type="Proteomes" id="UP000516421"/>
    </source>
</evidence>
<dbReference type="SUPFAM" id="SSF48600">
    <property type="entry name" value="Chorismate mutase II"/>
    <property type="match status" value="1"/>
</dbReference>
<dbReference type="RefSeq" id="WP_068170561.1">
    <property type="nucleotide sequence ID" value="NZ_BAAAHX010000004.1"/>
</dbReference>
<dbReference type="Proteomes" id="UP000516421">
    <property type="component" value="Chromosome"/>
</dbReference>
<evidence type="ECO:0000259" key="3">
    <source>
        <dbReference type="PROSITE" id="PS51168"/>
    </source>
</evidence>
<protein>
    <submittedName>
        <fullName evidence="4">Chorismate mutase</fullName>
        <ecNumber evidence="4">5.4.99.5</ecNumber>
    </submittedName>
</protein>
<dbReference type="InterPro" id="IPR036263">
    <property type="entry name" value="Chorismate_II_sf"/>
</dbReference>
<dbReference type="GO" id="GO:0046417">
    <property type="term" value="P:chorismate metabolic process"/>
    <property type="evidence" value="ECO:0007669"/>
    <property type="project" value="InterPro"/>
</dbReference>
<dbReference type="Gene3D" id="1.20.59.10">
    <property type="entry name" value="Chorismate mutase"/>
    <property type="match status" value="1"/>
</dbReference>
<dbReference type="KEGG" id="rama:IDM48_04105"/>
<evidence type="ECO:0000256" key="1">
    <source>
        <dbReference type="ARBA" id="ARBA00023235"/>
    </source>
</evidence>
<dbReference type="AlphaFoldDB" id="A0A7H2BLP6"/>
<keyword evidence="5" id="KW-1185">Reference proteome</keyword>
<evidence type="ECO:0000256" key="2">
    <source>
        <dbReference type="SAM" id="MobiDB-lite"/>
    </source>
</evidence>
<dbReference type="NCBIfam" id="NF006691">
    <property type="entry name" value="PRK09239.1"/>
    <property type="match status" value="1"/>
</dbReference>
<dbReference type="EMBL" id="CP061538">
    <property type="protein sequence ID" value="QNV40592.1"/>
    <property type="molecule type" value="Genomic_DNA"/>
</dbReference>
<dbReference type="NCBIfam" id="TIGR01795">
    <property type="entry name" value="CM_mono_cladeE"/>
    <property type="match status" value="1"/>
</dbReference>
<dbReference type="PANTHER" id="PTHR38041">
    <property type="entry name" value="CHORISMATE MUTASE"/>
    <property type="match status" value="1"/>
</dbReference>
<organism evidence="4 5">
    <name type="scientific">Rothia amarae</name>
    <dbReference type="NCBI Taxonomy" id="169480"/>
    <lineage>
        <taxon>Bacteria</taxon>
        <taxon>Bacillati</taxon>
        <taxon>Actinomycetota</taxon>
        <taxon>Actinomycetes</taxon>
        <taxon>Micrococcales</taxon>
        <taxon>Micrococcaceae</taxon>
        <taxon>Rothia</taxon>
    </lineage>
</organism>
<dbReference type="InterPro" id="IPR051331">
    <property type="entry name" value="Chorismate_mutase-related"/>
</dbReference>
<dbReference type="InterPro" id="IPR036979">
    <property type="entry name" value="CM_dom_sf"/>
</dbReference>
<dbReference type="PROSITE" id="PS51168">
    <property type="entry name" value="CHORISMATE_MUT_2"/>
    <property type="match status" value="1"/>
</dbReference>
<name>A0A7H2BLP6_9MICC</name>